<name>A0A193SUJ3_9PSED</name>
<proteinExistence type="predicted"/>
<evidence type="ECO:0000313" key="2">
    <source>
        <dbReference type="Proteomes" id="UP000239025"/>
    </source>
</evidence>
<reference evidence="2" key="1">
    <citation type="submission" date="2017-11" db="EMBL/GenBank/DDBJ databases">
        <authorList>
            <person name="Blom J."/>
        </authorList>
    </citation>
    <scope>NUCLEOTIDE SEQUENCE [LARGE SCALE GENOMIC DNA]</scope>
</reference>
<dbReference type="Proteomes" id="UP000239025">
    <property type="component" value="Chromosome 1"/>
</dbReference>
<dbReference type="EMBL" id="LT963395">
    <property type="protein sequence ID" value="SOS22310.1"/>
    <property type="molecule type" value="Genomic_DNA"/>
</dbReference>
<evidence type="ECO:0008006" key="3">
    <source>
        <dbReference type="Google" id="ProtNLM"/>
    </source>
</evidence>
<keyword evidence="2" id="KW-1185">Reference proteome</keyword>
<dbReference type="Gene3D" id="1.20.120.1620">
    <property type="match status" value="1"/>
</dbReference>
<dbReference type="InterPro" id="IPR032032">
    <property type="entry name" value="Tai4"/>
</dbReference>
<organism evidence="1 2">
    <name type="scientific">Pseudomonas cerasi</name>
    <dbReference type="NCBI Taxonomy" id="1583341"/>
    <lineage>
        <taxon>Bacteria</taxon>
        <taxon>Pseudomonadati</taxon>
        <taxon>Pseudomonadota</taxon>
        <taxon>Gammaproteobacteria</taxon>
        <taxon>Pseudomonadales</taxon>
        <taxon>Pseudomonadaceae</taxon>
        <taxon>Pseudomonas</taxon>
    </lineage>
</organism>
<gene>
    <name evidence="1" type="ORF">PL963_04123</name>
</gene>
<sequence length="178" mass="19917">MYFSGIPGEALDDHYKDCVEIASHDKYLEPYAMKSLFTTVLACCSLTALTIHASAQPSSPEGMYRTHAQNYKDMVLATCIASAYKFSANVGTDAGSSVTALREWANYDWEKSPLAVKALVKKYLARDYTNPLAESQIKGIKFDLLKCLDMYHSKELDALTKKVVTEPNHTYMQNIKKP</sequence>
<protein>
    <recommendedName>
        <fullName evidence="3">Immunity protein</fullName>
    </recommendedName>
</protein>
<dbReference type="InterPro" id="IPR038314">
    <property type="entry name" value="T6SS_sf"/>
</dbReference>
<evidence type="ECO:0000313" key="1">
    <source>
        <dbReference type="EMBL" id="SOS22310.1"/>
    </source>
</evidence>
<dbReference type="Pfam" id="PF16695">
    <property type="entry name" value="Tai4"/>
    <property type="match status" value="1"/>
</dbReference>
<accession>A0A193SUJ3</accession>
<dbReference type="AlphaFoldDB" id="A0A193SUJ3"/>